<dbReference type="InterPro" id="IPR050596">
    <property type="entry name" value="AspAT/PAT-like"/>
</dbReference>
<dbReference type="PROSITE" id="PS00105">
    <property type="entry name" value="AA_TRANSFER_CLASS_1"/>
    <property type="match status" value="1"/>
</dbReference>
<comment type="cofactor">
    <cofactor evidence="1 6">
        <name>pyridoxal 5'-phosphate</name>
        <dbReference type="ChEBI" id="CHEBI:597326"/>
    </cofactor>
</comment>
<evidence type="ECO:0000256" key="6">
    <source>
        <dbReference type="RuleBase" id="RU000481"/>
    </source>
</evidence>
<keyword evidence="4 6" id="KW-0808">Transferase</keyword>
<organism evidence="8 9">
    <name type="scientific">Lacticaseibacillus jixianensis</name>
    <dbReference type="NCBI Taxonomy" id="2486012"/>
    <lineage>
        <taxon>Bacteria</taxon>
        <taxon>Bacillati</taxon>
        <taxon>Bacillota</taxon>
        <taxon>Bacilli</taxon>
        <taxon>Lactobacillales</taxon>
        <taxon>Lactobacillaceae</taxon>
        <taxon>Lacticaseibacillus</taxon>
    </lineage>
</organism>
<dbReference type="EC" id="2.6.1.-" evidence="6"/>
<accession>A0ABW4BAM9</accession>
<dbReference type="InterPro" id="IPR015421">
    <property type="entry name" value="PyrdxlP-dep_Trfase_major"/>
</dbReference>
<dbReference type="SUPFAM" id="SSF53383">
    <property type="entry name" value="PLP-dependent transferases"/>
    <property type="match status" value="1"/>
</dbReference>
<dbReference type="PANTHER" id="PTHR46383">
    <property type="entry name" value="ASPARTATE AMINOTRANSFERASE"/>
    <property type="match status" value="1"/>
</dbReference>
<evidence type="ECO:0000259" key="7">
    <source>
        <dbReference type="Pfam" id="PF00155"/>
    </source>
</evidence>
<name>A0ABW4BAM9_9LACO</name>
<keyword evidence="9" id="KW-1185">Reference proteome</keyword>
<dbReference type="Gene3D" id="3.40.640.10">
    <property type="entry name" value="Type I PLP-dependent aspartate aminotransferase-like (Major domain)"/>
    <property type="match status" value="1"/>
</dbReference>
<dbReference type="Proteomes" id="UP001597249">
    <property type="component" value="Unassembled WGS sequence"/>
</dbReference>
<gene>
    <name evidence="8" type="ORF">ACFQ3L_02695</name>
</gene>
<dbReference type="PANTHER" id="PTHR46383:SF1">
    <property type="entry name" value="ASPARTATE AMINOTRANSFERASE"/>
    <property type="match status" value="1"/>
</dbReference>
<evidence type="ECO:0000313" key="9">
    <source>
        <dbReference type="Proteomes" id="UP001597249"/>
    </source>
</evidence>
<evidence type="ECO:0000313" key="8">
    <source>
        <dbReference type="EMBL" id="MFD1392497.1"/>
    </source>
</evidence>
<dbReference type="RefSeq" id="WP_125584227.1">
    <property type="nucleotide sequence ID" value="NZ_JBHTMO010000006.1"/>
</dbReference>
<proteinExistence type="inferred from homology"/>
<dbReference type="CDD" id="cd00609">
    <property type="entry name" value="AAT_like"/>
    <property type="match status" value="1"/>
</dbReference>
<protein>
    <recommendedName>
        <fullName evidence="6">Aminotransferase</fullName>
        <ecNumber evidence="6">2.6.1.-</ecNumber>
    </recommendedName>
</protein>
<reference evidence="9" key="1">
    <citation type="journal article" date="2019" name="Int. J. Syst. Evol. Microbiol.">
        <title>The Global Catalogue of Microorganisms (GCM) 10K type strain sequencing project: providing services to taxonomists for standard genome sequencing and annotation.</title>
        <authorList>
            <consortium name="The Broad Institute Genomics Platform"/>
            <consortium name="The Broad Institute Genome Sequencing Center for Infectious Disease"/>
            <person name="Wu L."/>
            <person name="Ma J."/>
        </authorList>
    </citation>
    <scope>NUCLEOTIDE SEQUENCE [LARGE SCALE GENOMIC DNA]</scope>
    <source>
        <strain evidence="9">CCM 8911</strain>
    </source>
</reference>
<evidence type="ECO:0000256" key="4">
    <source>
        <dbReference type="ARBA" id="ARBA00022679"/>
    </source>
</evidence>
<evidence type="ECO:0000256" key="2">
    <source>
        <dbReference type="ARBA" id="ARBA00007441"/>
    </source>
</evidence>
<evidence type="ECO:0000256" key="1">
    <source>
        <dbReference type="ARBA" id="ARBA00001933"/>
    </source>
</evidence>
<dbReference type="Pfam" id="PF00155">
    <property type="entry name" value="Aminotran_1_2"/>
    <property type="match status" value="1"/>
</dbReference>
<dbReference type="InterPro" id="IPR015424">
    <property type="entry name" value="PyrdxlP-dep_Trfase"/>
</dbReference>
<keyword evidence="3 6" id="KW-0032">Aminotransferase</keyword>
<dbReference type="InterPro" id="IPR004838">
    <property type="entry name" value="NHTrfase_class1_PyrdxlP-BS"/>
</dbReference>
<feature type="domain" description="Aminotransferase class I/classII large" evidence="7">
    <location>
        <begin position="37"/>
        <end position="385"/>
    </location>
</feature>
<dbReference type="InterPro" id="IPR004839">
    <property type="entry name" value="Aminotransferase_I/II_large"/>
</dbReference>
<dbReference type="EMBL" id="JBHTMO010000006">
    <property type="protein sequence ID" value="MFD1392497.1"/>
    <property type="molecule type" value="Genomic_DNA"/>
</dbReference>
<sequence>MPELKPSLQALGNRRVAAVPPSAIRAVDNKISSIPGIIKLTLGEPDFAVPAHIKQATTAAIEADWSHYAPSFGYAKLRQEIADYLATTFDAHYAAQSEVVVTVGATEGIHAAIAGLFNPGDTLIIPTPTFPLYETVAAVAGLNVVRVNTAPQYLLTAEQLKTTLAAHPDAKGLVLNYPSNPTGATYTHAQLRALAAVIADTDLLVLSDEIYAELSYEAPHLSLAALLPSQTVLISGLSKSHAMTGYRIGYLAGPAPLMALAGKMHQFMVTTAASPMMKAAEEALSPAGRGDAEAMKKVYRQRRDLMMAALLQAGFTAPKPAGAFYIFAKLPAQFGTDDVQFVYDLAAAGRVGLVPGSVFGPGGEGHVRLSYAASTENLTAAARRIQRFVAAKEEQ</sequence>
<keyword evidence="5" id="KW-0663">Pyridoxal phosphate</keyword>
<evidence type="ECO:0000256" key="5">
    <source>
        <dbReference type="ARBA" id="ARBA00022898"/>
    </source>
</evidence>
<comment type="similarity">
    <text evidence="2 6">Belongs to the class-I pyridoxal-phosphate-dependent aminotransferase family.</text>
</comment>
<comment type="caution">
    <text evidence="8">The sequence shown here is derived from an EMBL/GenBank/DDBJ whole genome shotgun (WGS) entry which is preliminary data.</text>
</comment>
<evidence type="ECO:0000256" key="3">
    <source>
        <dbReference type="ARBA" id="ARBA00022576"/>
    </source>
</evidence>
<dbReference type="GO" id="GO:0008483">
    <property type="term" value="F:transaminase activity"/>
    <property type="evidence" value="ECO:0007669"/>
    <property type="project" value="UniProtKB-KW"/>
</dbReference>